<accession>A0A9X0CRT5</accession>
<name>A0A9X0CRT5_9CNID</name>
<dbReference type="OrthoDB" id="5986113at2759"/>
<evidence type="ECO:0000313" key="1">
    <source>
        <dbReference type="EMBL" id="KAJ7373677.1"/>
    </source>
</evidence>
<organism evidence="1 2">
    <name type="scientific">Desmophyllum pertusum</name>
    <dbReference type="NCBI Taxonomy" id="174260"/>
    <lineage>
        <taxon>Eukaryota</taxon>
        <taxon>Metazoa</taxon>
        <taxon>Cnidaria</taxon>
        <taxon>Anthozoa</taxon>
        <taxon>Hexacorallia</taxon>
        <taxon>Scleractinia</taxon>
        <taxon>Caryophylliina</taxon>
        <taxon>Caryophylliidae</taxon>
        <taxon>Desmophyllum</taxon>
    </lineage>
</organism>
<dbReference type="AlphaFoldDB" id="A0A9X0CRT5"/>
<evidence type="ECO:0000313" key="2">
    <source>
        <dbReference type="Proteomes" id="UP001163046"/>
    </source>
</evidence>
<proteinExistence type="predicted"/>
<gene>
    <name evidence="1" type="ORF">OS493_011286</name>
</gene>
<dbReference type="Proteomes" id="UP001163046">
    <property type="component" value="Unassembled WGS sequence"/>
</dbReference>
<reference evidence="1" key="1">
    <citation type="submission" date="2023-01" db="EMBL/GenBank/DDBJ databases">
        <title>Genome assembly of the deep-sea coral Lophelia pertusa.</title>
        <authorList>
            <person name="Herrera S."/>
            <person name="Cordes E."/>
        </authorList>
    </citation>
    <scope>NUCLEOTIDE SEQUENCE</scope>
    <source>
        <strain evidence="1">USNM1676648</strain>
        <tissue evidence="1">Polyp</tissue>
    </source>
</reference>
<keyword evidence="2" id="KW-1185">Reference proteome</keyword>
<dbReference type="EMBL" id="MU826830">
    <property type="protein sequence ID" value="KAJ7373677.1"/>
    <property type="molecule type" value="Genomic_DNA"/>
</dbReference>
<sequence>MMDRRANLEIYKCEHGFDVMKLCKQLTENSVTLYTVMTSQPVPTYLPDPAHAFMADFFTGISLKTGGQFIQIQNIKLISEVVMYAIEEDVSMEHLLAQLMTLSLRKSGRRRVEMLT</sequence>
<protein>
    <submittedName>
        <fullName evidence="1">Uncharacterized protein</fullName>
    </submittedName>
</protein>
<comment type="caution">
    <text evidence="1">The sequence shown here is derived from an EMBL/GenBank/DDBJ whole genome shotgun (WGS) entry which is preliminary data.</text>
</comment>